<accession>A0A183AP56</accession>
<evidence type="ECO:0000313" key="2">
    <source>
        <dbReference type="Proteomes" id="UP000272942"/>
    </source>
</evidence>
<reference evidence="3" key="1">
    <citation type="submission" date="2016-06" db="UniProtKB">
        <authorList>
            <consortium name="WormBaseParasite"/>
        </authorList>
    </citation>
    <scope>IDENTIFICATION</scope>
</reference>
<organism evidence="3">
    <name type="scientific">Echinostoma caproni</name>
    <dbReference type="NCBI Taxonomy" id="27848"/>
    <lineage>
        <taxon>Eukaryota</taxon>
        <taxon>Metazoa</taxon>
        <taxon>Spiralia</taxon>
        <taxon>Lophotrochozoa</taxon>
        <taxon>Platyhelminthes</taxon>
        <taxon>Trematoda</taxon>
        <taxon>Digenea</taxon>
        <taxon>Plagiorchiida</taxon>
        <taxon>Echinostomata</taxon>
        <taxon>Echinostomatoidea</taxon>
        <taxon>Echinostomatidae</taxon>
        <taxon>Echinostoma</taxon>
    </lineage>
</organism>
<dbReference type="EMBL" id="UZAN01046401">
    <property type="protein sequence ID" value="VDP84117.1"/>
    <property type="molecule type" value="Genomic_DNA"/>
</dbReference>
<keyword evidence="2" id="KW-1185">Reference proteome</keyword>
<dbReference type="AlphaFoldDB" id="A0A183AP56"/>
<proteinExistence type="predicted"/>
<protein>
    <submittedName>
        <fullName evidence="3">DHC_N2 domain-containing protein</fullName>
    </submittedName>
</protein>
<gene>
    <name evidence="1" type="ORF">ECPE_LOCUS8741</name>
</gene>
<dbReference type="Proteomes" id="UP000272942">
    <property type="component" value="Unassembled WGS sequence"/>
</dbReference>
<dbReference type="WBParaSite" id="ECPE_0000876701-mRNA-1">
    <property type="protein sequence ID" value="ECPE_0000876701-mRNA-1"/>
    <property type="gene ID" value="ECPE_0000876701"/>
</dbReference>
<reference evidence="1 2" key="2">
    <citation type="submission" date="2018-11" db="EMBL/GenBank/DDBJ databases">
        <authorList>
            <consortium name="Pathogen Informatics"/>
        </authorList>
    </citation>
    <scope>NUCLEOTIDE SEQUENCE [LARGE SCALE GENOMIC DNA]</scope>
    <source>
        <strain evidence="1 2">Egypt</strain>
    </source>
</reference>
<sequence>MINTENAWIEPTIVHLHFDMELTDPSLVLRILAPEEVALTWTVLEEAATVRESHLKICREISRYLVENTKL</sequence>
<evidence type="ECO:0000313" key="1">
    <source>
        <dbReference type="EMBL" id="VDP84117.1"/>
    </source>
</evidence>
<name>A0A183AP56_9TREM</name>
<evidence type="ECO:0000313" key="3">
    <source>
        <dbReference type="WBParaSite" id="ECPE_0000876701-mRNA-1"/>
    </source>
</evidence>